<sequence>MKYQLKITRSFKIDYKKLNKQETQDTDEIIKKLLDDSPLEEKNHDHELTGNYSGYRECHVHPDLLLVYKKDSDECVLVMTCYRISSHTNIFDIKKSQKK</sequence>
<dbReference type="RefSeq" id="WP_078930636.1">
    <property type="nucleotide sequence ID" value="NZ_FUXC01000004.1"/>
</dbReference>
<keyword evidence="4" id="KW-1185">Reference proteome</keyword>
<evidence type="ECO:0000256" key="1">
    <source>
        <dbReference type="ARBA" id="ARBA00022649"/>
    </source>
</evidence>
<evidence type="ECO:0000256" key="2">
    <source>
        <dbReference type="PIRSR" id="PIRSR006156-1"/>
    </source>
</evidence>
<dbReference type="InterPro" id="IPR035093">
    <property type="entry name" value="RelE/ParE_toxin_dom_sf"/>
</dbReference>
<protein>
    <submittedName>
        <fullName evidence="3">mRNA interferase YafQ</fullName>
    </submittedName>
</protein>
<dbReference type="GO" id="GO:0006402">
    <property type="term" value="P:mRNA catabolic process"/>
    <property type="evidence" value="ECO:0007669"/>
    <property type="project" value="TreeGrafter"/>
</dbReference>
<dbReference type="OrthoDB" id="7030467at2"/>
<organism evidence="3 4">
    <name type="scientific">Treponema berlinense</name>
    <dbReference type="NCBI Taxonomy" id="225004"/>
    <lineage>
        <taxon>Bacteria</taxon>
        <taxon>Pseudomonadati</taxon>
        <taxon>Spirochaetota</taxon>
        <taxon>Spirochaetia</taxon>
        <taxon>Spirochaetales</taxon>
        <taxon>Treponemataceae</taxon>
        <taxon>Treponema</taxon>
    </lineage>
</organism>
<feature type="active site" description="Proton donor" evidence="2">
    <location>
        <position position="87"/>
    </location>
</feature>
<dbReference type="PIRSF" id="PIRSF006156">
    <property type="entry name" value="YafQ"/>
    <property type="match status" value="1"/>
</dbReference>
<dbReference type="EMBL" id="FUXC01000004">
    <property type="protein sequence ID" value="SJZ67061.1"/>
    <property type="molecule type" value="Genomic_DNA"/>
</dbReference>
<dbReference type="AlphaFoldDB" id="A0A1T4MJM4"/>
<evidence type="ECO:0000313" key="4">
    <source>
        <dbReference type="Proteomes" id="UP000190395"/>
    </source>
</evidence>
<reference evidence="3 4" key="1">
    <citation type="submission" date="2017-02" db="EMBL/GenBank/DDBJ databases">
        <authorList>
            <person name="Peterson S.W."/>
        </authorList>
    </citation>
    <scope>NUCLEOTIDE SEQUENCE [LARGE SCALE GENOMIC DNA]</scope>
    <source>
        <strain evidence="3 4">ATCC BAA-909</strain>
    </source>
</reference>
<evidence type="ECO:0000313" key="3">
    <source>
        <dbReference type="EMBL" id="SJZ67061.1"/>
    </source>
</evidence>
<dbReference type="GeneID" id="303367138"/>
<accession>A0A1T4MJM4</accession>
<dbReference type="NCBIfam" id="TIGR02385">
    <property type="entry name" value="RelE_StbE"/>
    <property type="match status" value="1"/>
</dbReference>
<dbReference type="InterPro" id="IPR004386">
    <property type="entry name" value="Toxin_YafQ-like"/>
</dbReference>
<gene>
    <name evidence="3" type="ORF">SAMN02745152_00880</name>
</gene>
<dbReference type="GO" id="GO:0004521">
    <property type="term" value="F:RNA endonuclease activity"/>
    <property type="evidence" value="ECO:0007669"/>
    <property type="project" value="TreeGrafter"/>
</dbReference>
<dbReference type="SUPFAM" id="SSF143011">
    <property type="entry name" value="RelE-like"/>
    <property type="match status" value="1"/>
</dbReference>
<dbReference type="Gene3D" id="3.30.2310.20">
    <property type="entry name" value="RelE-like"/>
    <property type="match status" value="1"/>
</dbReference>
<proteinExistence type="predicted"/>
<dbReference type="Pfam" id="PF15738">
    <property type="entry name" value="YafQ_toxin"/>
    <property type="match status" value="1"/>
</dbReference>
<dbReference type="GO" id="GO:0006415">
    <property type="term" value="P:translational termination"/>
    <property type="evidence" value="ECO:0007669"/>
    <property type="project" value="TreeGrafter"/>
</dbReference>
<dbReference type="Proteomes" id="UP000190395">
    <property type="component" value="Unassembled WGS sequence"/>
</dbReference>
<dbReference type="PANTHER" id="PTHR40588:SF1">
    <property type="entry name" value="MRNA INTERFERASE TOXIN YAFQ"/>
    <property type="match status" value="1"/>
</dbReference>
<dbReference type="STRING" id="225004.SAMN02745152_00880"/>
<dbReference type="PANTHER" id="PTHR40588">
    <property type="entry name" value="MRNA INTERFERASE TOXIN YAFQ"/>
    <property type="match status" value="1"/>
</dbReference>
<name>A0A1T4MJM4_9SPIR</name>
<dbReference type="InterPro" id="IPR007712">
    <property type="entry name" value="RelE/ParE_toxin"/>
</dbReference>
<keyword evidence="1" id="KW-1277">Toxin-antitoxin system</keyword>